<keyword evidence="2" id="KW-0472">Membrane</keyword>
<gene>
    <name evidence="2" type="primary">lptD</name>
    <name evidence="4" type="ORF">ARC23_19840</name>
</gene>
<dbReference type="SUPFAM" id="SSF56935">
    <property type="entry name" value="Porins"/>
    <property type="match status" value="1"/>
</dbReference>
<dbReference type="InterPro" id="IPR020889">
    <property type="entry name" value="LipoPS_assembly_LptD"/>
</dbReference>
<reference evidence="4 5" key="1">
    <citation type="journal article" date="2016" name="Front. Microbiol.">
        <title>Genome Sequence of Type Strains of Genus Stenotrophomonas.</title>
        <authorList>
            <person name="Patil P.P."/>
            <person name="Midha S."/>
            <person name="Kumar S."/>
            <person name="Patil P.B."/>
        </authorList>
    </citation>
    <scope>NUCLEOTIDE SEQUENCE [LARGE SCALE GENOMIC DNA]</scope>
    <source>
        <strain evidence="4 5">LMG 978</strain>
    </source>
</reference>
<dbReference type="GO" id="GO:0009279">
    <property type="term" value="C:cell outer membrane"/>
    <property type="evidence" value="ECO:0007669"/>
    <property type="project" value="UniProtKB-SubCell"/>
</dbReference>
<dbReference type="AlphaFoldDB" id="A0A0R0ANM3"/>
<dbReference type="NCBIfam" id="NF003358">
    <property type="entry name" value="PRK04423.1"/>
    <property type="match status" value="1"/>
</dbReference>
<comment type="caution">
    <text evidence="2">Lacks conserved residue(s) required for the propagation of feature annotation.</text>
</comment>
<dbReference type="HAMAP" id="MF_01411">
    <property type="entry name" value="LPS_assembly_LptD"/>
    <property type="match status" value="1"/>
</dbReference>
<sequence>MNPNRRDRTSFIAPMQGMGQATVRFRPNPNRVRRALRLLPLPLSIAICLPAMADEKPLNWGLCPATDVIPAFSDAPTPVPGQDKAAASAAREQQPTDIEGDQLLGTTTVPQYEGNVALRRGDQFVGTDKLSFDTETGNYIADGNVRYQDSSIRMVAKRAEGNQESDTHKITDIKYQLVSRRGNGDAESVDLQGAVGQMHRSTYTTCDPSQPVWKLSAPQIEVDNDEGFGTARNAVLRIGKVPVLWAPYFKFPIDDRRKTGLLFPQLGMSGRNGFDYAQPIYFNLAPNYDDTLTPRYMSRRGLMLDNEFRYLYNGGRGELLTAYMPNDKLRDRDRGRVMFSGYHNVDEHWQARASLAWVSDERYVEDFANRLVGVTASNLQSTVGLYGTGTNWTAGIMADRWQLTDYTLDENALPYNRQPRVYFNWDKPIRPWLETGLYAEAVRFTHDDVNLKYGTDAGPDLQYTRTGQTVRAYGGSRLDVKPYVSFPISGAAWYITPTLAYRYTAYQLDRGLADRIRSTVLTSEGVDVATASPEQLRGNTSPSRSLPIGSIDAGLFFDRETSIGGKSFLQTLEPRLFYLRTPYRNQDDLPIFDTRDFTFSWGQLFRDSRYTGADRQNDANQLTLALGTRFIDQTTGKERFSAAIGQIQYFDESRVTVTPGGAPVEKGKSAWIADGNYMINDRWTLGATYQWDPKYKREDLASVRARYLMPNDGVVNLSYRYRINSGAPANANKHDRTLLEQADLSFLYPLNARWSLVGRYYYSLQDKEPLEIIAGVQWDSCCLAVRAVARRYVRNREGEMNNAIQLEFVLKGLSSLGQDTDRTLRRAILGYNRDDLYLVPPSNTGATRDDYDPNLIP</sequence>
<evidence type="ECO:0000256" key="2">
    <source>
        <dbReference type="HAMAP-Rule" id="MF_01411"/>
    </source>
</evidence>
<comment type="subunit">
    <text evidence="2">Component of the lipopolysaccharide transport and assembly complex. Interacts with LptE and LptA.</text>
</comment>
<dbReference type="GO" id="GO:1990351">
    <property type="term" value="C:transporter complex"/>
    <property type="evidence" value="ECO:0007669"/>
    <property type="project" value="TreeGrafter"/>
</dbReference>
<dbReference type="PANTHER" id="PTHR30189:SF1">
    <property type="entry name" value="LPS-ASSEMBLY PROTEIN LPTD"/>
    <property type="match status" value="1"/>
</dbReference>
<protein>
    <recommendedName>
        <fullName evidence="2">LPS-assembly protein LptD</fullName>
    </recommendedName>
</protein>
<name>A0A0R0ANM3_9GAMM</name>
<dbReference type="PANTHER" id="PTHR30189">
    <property type="entry name" value="LPS-ASSEMBLY PROTEIN"/>
    <property type="match status" value="1"/>
</dbReference>
<dbReference type="Pfam" id="PF04453">
    <property type="entry name" value="LptD"/>
    <property type="match status" value="1"/>
</dbReference>
<comment type="subcellular location">
    <subcellularLocation>
        <location evidence="2">Cell outer membrane</location>
    </subcellularLocation>
</comment>
<dbReference type="EMBL" id="LLXV01000095">
    <property type="protein sequence ID" value="KRG46815.1"/>
    <property type="molecule type" value="Genomic_DNA"/>
</dbReference>
<dbReference type="GO" id="GO:0043165">
    <property type="term" value="P:Gram-negative-bacterium-type cell outer membrane assembly"/>
    <property type="evidence" value="ECO:0007669"/>
    <property type="project" value="UniProtKB-UniRule"/>
</dbReference>
<comment type="function">
    <text evidence="2">Together with LptE, is involved in the assembly of lipopolysaccharide (LPS) at the surface of the outer membrane.</text>
</comment>
<evidence type="ECO:0000259" key="3">
    <source>
        <dbReference type="Pfam" id="PF04453"/>
    </source>
</evidence>
<comment type="caution">
    <text evidence="4">The sequence shown here is derived from an EMBL/GenBank/DDBJ whole genome shotgun (WGS) entry which is preliminary data.</text>
</comment>
<comment type="similarity">
    <text evidence="2">Belongs to the LptD family.</text>
</comment>
<evidence type="ECO:0000256" key="1">
    <source>
        <dbReference type="ARBA" id="ARBA00023237"/>
    </source>
</evidence>
<dbReference type="Proteomes" id="UP000051757">
    <property type="component" value="Unassembled WGS sequence"/>
</dbReference>
<dbReference type="InterPro" id="IPR007543">
    <property type="entry name" value="LptD_C"/>
</dbReference>
<keyword evidence="5" id="KW-1185">Reference proteome</keyword>
<proteinExistence type="inferred from homology"/>
<accession>A0A0R0ANM3</accession>
<evidence type="ECO:0000313" key="4">
    <source>
        <dbReference type="EMBL" id="KRG46815.1"/>
    </source>
</evidence>
<keyword evidence="1 2" id="KW-0998">Cell outer membrane</keyword>
<dbReference type="GO" id="GO:0015920">
    <property type="term" value="P:lipopolysaccharide transport"/>
    <property type="evidence" value="ECO:0007669"/>
    <property type="project" value="InterPro"/>
</dbReference>
<feature type="domain" description="LptD C-terminal" evidence="3">
    <location>
        <begin position="333"/>
        <end position="754"/>
    </location>
</feature>
<keyword evidence="2" id="KW-0732">Signal</keyword>
<dbReference type="InterPro" id="IPR050218">
    <property type="entry name" value="LptD"/>
</dbReference>
<evidence type="ECO:0000313" key="5">
    <source>
        <dbReference type="Proteomes" id="UP000051757"/>
    </source>
</evidence>
<organism evidence="4 5">
    <name type="scientific">Stenotrophomonas beteli</name>
    <dbReference type="NCBI Taxonomy" id="3384461"/>
    <lineage>
        <taxon>Bacteria</taxon>
        <taxon>Pseudomonadati</taxon>
        <taxon>Pseudomonadota</taxon>
        <taxon>Gammaproteobacteria</taxon>
        <taxon>Lysobacterales</taxon>
        <taxon>Lysobacteraceae</taxon>
        <taxon>Stenotrophomonas</taxon>
        <taxon>Stenotrophomonas maltophilia group</taxon>
    </lineage>
</organism>